<reference evidence="1 2" key="1">
    <citation type="submission" date="2012-08" db="EMBL/GenBank/DDBJ databases">
        <title>Whole genome shotgun sequence of Kineosphaera limosa NBRC 100340.</title>
        <authorList>
            <person name="Yoshida I."/>
            <person name="Isaki S."/>
            <person name="Hosoyama A."/>
            <person name="Tsuchikane K."/>
            <person name="Katsumata H."/>
            <person name="Ando Y."/>
            <person name="Ohji S."/>
            <person name="Hamada M."/>
            <person name="Tamura T."/>
            <person name="Yamazoe A."/>
            <person name="Yamazaki S."/>
            <person name="Fujita N."/>
        </authorList>
    </citation>
    <scope>NUCLEOTIDE SEQUENCE [LARGE SCALE GENOMIC DNA]</scope>
    <source>
        <strain evidence="1 2">NBRC 100340</strain>
    </source>
</reference>
<name>K6X8V2_9MICO</name>
<sequence>MTNSPSLFIDVHVLQTVPPSNLNRDDTGTPKSAWYGGVQRARVSSQAWKKATRADFKAHLDAADLAHRTKWVIDQLTERLQRLDPSLADDAAYARAQAVLKAVGFQKFEKPRTGERKDQELLTEYLAFFSTRQLDRLAELAAATDKPSKKDAQTAADTDHGIEIALFGRMVANAPDINVDAACQVAHAISTHAATVEHDYYTAVDDFAPDDNTGAGMLGTIEYTSATLYRYATIAMDRLTENLGTSESAVAAARAFIDAFVRSMPTGKQNTFGNRTPVDAVVVQVRRGQPINLVGAFEDAIVADSGYVEPSARALAEYAEQVWAAYDRPLASFVVRVSPKASALDGLGEPTTLQELGAGVANAVHVESGSAGDA</sequence>
<dbReference type="STRING" id="1184609.KILIM_017_00950"/>
<accession>K6X8V2</accession>
<dbReference type="Pfam" id="PF09344">
    <property type="entry name" value="Cas_CT1975"/>
    <property type="match status" value="1"/>
</dbReference>
<dbReference type="AlphaFoldDB" id="K6X8V2"/>
<dbReference type="OrthoDB" id="5291250at2"/>
<dbReference type="eggNOG" id="COG1857">
    <property type="taxonomic scope" value="Bacteria"/>
</dbReference>
<dbReference type="RefSeq" id="WP_006591781.1">
    <property type="nucleotide sequence ID" value="NZ_BAHD01000017.1"/>
</dbReference>
<dbReference type="Proteomes" id="UP000008366">
    <property type="component" value="Unassembled WGS sequence"/>
</dbReference>
<dbReference type="NCBIfam" id="TIGR01869">
    <property type="entry name" value="casC_Cse4"/>
    <property type="match status" value="1"/>
</dbReference>
<gene>
    <name evidence="1" type="ORF">KILIM_017_00950</name>
</gene>
<proteinExistence type="predicted"/>
<keyword evidence="2" id="KW-1185">Reference proteome</keyword>
<dbReference type="EMBL" id="BAHD01000017">
    <property type="protein sequence ID" value="GAB95249.1"/>
    <property type="molecule type" value="Genomic_DNA"/>
</dbReference>
<protein>
    <submittedName>
        <fullName evidence="1">Putative CRISPR-associated protein</fullName>
    </submittedName>
</protein>
<dbReference type="InterPro" id="IPR010148">
    <property type="entry name" value="CRISPR-assoc_prot_CT1975"/>
</dbReference>
<evidence type="ECO:0000313" key="1">
    <source>
        <dbReference type="EMBL" id="GAB95249.1"/>
    </source>
</evidence>
<evidence type="ECO:0000313" key="2">
    <source>
        <dbReference type="Proteomes" id="UP000008366"/>
    </source>
</evidence>
<organism evidence="1 2">
    <name type="scientific">Kineosphaera limosa NBRC 100340</name>
    <dbReference type="NCBI Taxonomy" id="1184609"/>
    <lineage>
        <taxon>Bacteria</taxon>
        <taxon>Bacillati</taxon>
        <taxon>Actinomycetota</taxon>
        <taxon>Actinomycetes</taxon>
        <taxon>Micrococcales</taxon>
        <taxon>Dermatophilaceae</taxon>
        <taxon>Kineosphaera</taxon>
    </lineage>
</organism>
<comment type="caution">
    <text evidence="1">The sequence shown here is derived from an EMBL/GenBank/DDBJ whole genome shotgun (WGS) entry which is preliminary data.</text>
</comment>